<evidence type="ECO:0000313" key="2">
    <source>
        <dbReference type="Proteomes" id="UP000553632"/>
    </source>
</evidence>
<sequence length="139" mass="16104">NFPDVWPILQVKVVFRTETTADICVGNLGHSPNPAGILGKRKLLLPPHIAHELDDRKQQTKPSRLFSEMNDRHPQEWRDIQKQLTTDNKDGTERLYSHVENQRRHAREKNVVKLKDSDSLRAELVEQRGTSIHTSLFHT</sequence>
<comment type="caution">
    <text evidence="1">The sequence shown here is derived from an EMBL/GenBank/DDBJ whole genome shotgun (WGS) entry which is preliminary data.</text>
</comment>
<reference evidence="1 2" key="1">
    <citation type="submission" date="2020-04" db="EMBL/GenBank/DDBJ databases">
        <title>Perkinsus olseni comparative genomics.</title>
        <authorList>
            <person name="Bogema D.R."/>
        </authorList>
    </citation>
    <scope>NUCLEOTIDE SEQUENCE [LARGE SCALE GENOMIC DNA]</scope>
    <source>
        <strain evidence="1 2">ATCC PRA-207</strain>
    </source>
</reference>
<accession>A0A7J6UMH1</accession>
<feature type="non-terminal residue" evidence="1">
    <location>
        <position position="139"/>
    </location>
</feature>
<evidence type="ECO:0000313" key="1">
    <source>
        <dbReference type="EMBL" id="KAF4758465.1"/>
    </source>
</evidence>
<organism evidence="1 2">
    <name type="scientific">Perkinsus olseni</name>
    <name type="common">Perkinsus atlanticus</name>
    <dbReference type="NCBI Taxonomy" id="32597"/>
    <lineage>
        <taxon>Eukaryota</taxon>
        <taxon>Sar</taxon>
        <taxon>Alveolata</taxon>
        <taxon>Perkinsozoa</taxon>
        <taxon>Perkinsea</taxon>
        <taxon>Perkinsida</taxon>
        <taxon>Perkinsidae</taxon>
        <taxon>Perkinsus</taxon>
    </lineage>
</organism>
<dbReference type="EMBL" id="JABANO010001406">
    <property type="protein sequence ID" value="KAF4758465.1"/>
    <property type="molecule type" value="Genomic_DNA"/>
</dbReference>
<proteinExistence type="predicted"/>
<name>A0A7J6UMH1_PEROL</name>
<gene>
    <name evidence="1" type="ORF">FOZ63_014449</name>
</gene>
<protein>
    <submittedName>
        <fullName evidence="1">Uncharacterized protein</fullName>
    </submittedName>
</protein>
<feature type="non-terminal residue" evidence="1">
    <location>
        <position position="1"/>
    </location>
</feature>
<dbReference type="AlphaFoldDB" id="A0A7J6UMH1"/>
<dbReference type="Proteomes" id="UP000553632">
    <property type="component" value="Unassembled WGS sequence"/>
</dbReference>
<keyword evidence="2" id="KW-1185">Reference proteome</keyword>